<dbReference type="PANTHER" id="PTHR12792">
    <property type="entry name" value="EXTRA SPINDLE POLES 1-RELATED"/>
    <property type="match status" value="1"/>
</dbReference>
<dbReference type="InterPro" id="IPR030397">
    <property type="entry name" value="SEPARIN_core_dom"/>
</dbReference>
<dbReference type="Proteomes" id="UP000515159">
    <property type="component" value="Chromosome 3"/>
</dbReference>
<evidence type="ECO:0000313" key="7">
    <source>
        <dbReference type="Proteomes" id="UP000515159"/>
    </source>
</evidence>
<evidence type="ECO:0000256" key="2">
    <source>
        <dbReference type="ARBA" id="ARBA00012489"/>
    </source>
</evidence>
<dbReference type="GO" id="GO:0004197">
    <property type="term" value="F:cysteine-type endopeptidase activity"/>
    <property type="evidence" value="ECO:0007669"/>
    <property type="project" value="InterPro"/>
</dbReference>
<dbReference type="GO" id="GO:0005813">
    <property type="term" value="C:centrosome"/>
    <property type="evidence" value="ECO:0007669"/>
    <property type="project" value="TreeGrafter"/>
</dbReference>
<dbReference type="GeneID" id="117357444"/>
<dbReference type="PANTHER" id="PTHR12792:SF0">
    <property type="entry name" value="SEPARIN"/>
    <property type="match status" value="1"/>
</dbReference>
<keyword evidence="4" id="KW-0159">Chromosome partition</keyword>
<dbReference type="GO" id="GO:0051307">
    <property type="term" value="P:meiotic chromosome separation"/>
    <property type="evidence" value="ECO:0007669"/>
    <property type="project" value="TreeGrafter"/>
</dbReference>
<keyword evidence="7" id="KW-1185">Reference proteome</keyword>
<accession>A0A6P8QDF7</accession>
<evidence type="ECO:0000256" key="4">
    <source>
        <dbReference type="ARBA" id="ARBA00022829"/>
    </source>
</evidence>
<feature type="compositionally biased region" description="Basic and acidic residues" evidence="5">
    <location>
        <begin position="1511"/>
        <end position="1523"/>
    </location>
</feature>
<evidence type="ECO:0000256" key="3">
    <source>
        <dbReference type="ARBA" id="ARBA00022801"/>
    </source>
</evidence>
<dbReference type="InterPro" id="IPR005314">
    <property type="entry name" value="Peptidase_C50"/>
</dbReference>
<evidence type="ECO:0000259" key="6">
    <source>
        <dbReference type="PROSITE" id="PS51700"/>
    </source>
</evidence>
<feature type="domain" description="Peptidase C50" evidence="6">
    <location>
        <begin position="2030"/>
        <end position="2125"/>
    </location>
</feature>
<feature type="region of interest" description="Disordered" evidence="5">
    <location>
        <begin position="1472"/>
        <end position="1563"/>
    </location>
</feature>
<evidence type="ECO:0000313" key="9">
    <source>
        <dbReference type="RefSeq" id="XP_033793935.1"/>
    </source>
</evidence>
<dbReference type="GO" id="GO:0005634">
    <property type="term" value="C:nucleus"/>
    <property type="evidence" value="ECO:0007669"/>
    <property type="project" value="InterPro"/>
</dbReference>
<gene>
    <name evidence="8 9 10" type="primary">ESPL1</name>
</gene>
<reference evidence="8 9" key="1">
    <citation type="submission" date="2025-04" db="UniProtKB">
        <authorList>
            <consortium name="RefSeq"/>
        </authorList>
    </citation>
    <scope>IDENTIFICATION</scope>
</reference>
<dbReference type="GO" id="GO:0072686">
    <property type="term" value="C:mitotic spindle"/>
    <property type="evidence" value="ECO:0007669"/>
    <property type="project" value="TreeGrafter"/>
</dbReference>
<dbReference type="CTD" id="9700"/>
<dbReference type="RefSeq" id="XP_033793936.1">
    <property type="nucleotide sequence ID" value="XM_033938045.1"/>
</dbReference>
<dbReference type="Pfam" id="PF03568">
    <property type="entry name" value="Separin_C"/>
    <property type="match status" value="1"/>
</dbReference>
<keyword evidence="3" id="KW-0378">Hydrolase</keyword>
<dbReference type="GO" id="GO:0005737">
    <property type="term" value="C:cytoplasm"/>
    <property type="evidence" value="ECO:0007669"/>
    <property type="project" value="TreeGrafter"/>
</dbReference>
<dbReference type="EC" id="3.4.22.49" evidence="2"/>
<dbReference type="RefSeq" id="XP_033793935.1">
    <property type="nucleotide sequence ID" value="XM_033938044.1"/>
</dbReference>
<feature type="compositionally biased region" description="Polar residues" evidence="5">
    <location>
        <begin position="1525"/>
        <end position="1536"/>
    </location>
</feature>
<dbReference type="RefSeq" id="XP_033793934.1">
    <property type="nucleotide sequence ID" value="XM_033938043.1"/>
</dbReference>
<dbReference type="OrthoDB" id="10255632at2759"/>
<dbReference type="GO" id="GO:0006508">
    <property type="term" value="P:proteolysis"/>
    <property type="evidence" value="ECO:0007669"/>
    <property type="project" value="InterPro"/>
</dbReference>
<organism evidence="7 9">
    <name type="scientific">Geotrypetes seraphini</name>
    <name type="common">Gaboon caecilian</name>
    <name type="synonym">Caecilia seraphini</name>
    <dbReference type="NCBI Taxonomy" id="260995"/>
    <lineage>
        <taxon>Eukaryota</taxon>
        <taxon>Metazoa</taxon>
        <taxon>Chordata</taxon>
        <taxon>Craniata</taxon>
        <taxon>Vertebrata</taxon>
        <taxon>Euteleostomi</taxon>
        <taxon>Amphibia</taxon>
        <taxon>Gymnophiona</taxon>
        <taxon>Geotrypetes</taxon>
    </lineage>
</organism>
<sequence length="2205" mass="246278">MKILKGADFVKQTSTQEAAEKLLANVKNLFTCSNSEVSLTTDQITEHRVVFDKILRACNQHVEEGKLCLRHLESLLLLAEMAWQGYMETGPHRTPFYLEKILYHFIRNLSGQGWYNACVKFADHLYNSLVLYNSLKMGEELLKEYDIITKSAFSILWKGAEGVSRPGQLTKAECQEALVIRLQAVRFLMLLEGKGPSLLSEQSCFVSLSARHASAALVLFETQSISVTQEAACFQSDQIFYLLIHPFMERKPQTEPLTLAQATCVIELTMERCKRLCRSSCLIKGKEAVEQGLYYLKSGKLNPSSAAALELCRIGVELQQASSGSPLLSQAAAALCPFLSGSEEQCRLLSGCCQFVISCMKRNDSRIFSQEDLGNLLSFMELYDQLISQQMAQLSGDCTKQRRSLKQQQYNSLQLSTNTIYSFLQHFQDGRQLPDLKQLLNTCRDIVARMLDALEDLLEQDLAEYLSVTASSVYNLGYGLFHLKLYSEAYDINIHLCRWLSKAGASEAPQLPVDRLHKCFRLQVECCKKACQFDHGCEMIALWLIALRNEVTQQMAEPISFWVRMKIEGVKHGNEDLRLKTLRDILNGYSLKQETLIQLLSEELRAYKALHADTGQERYNTICDLLDICSEESGLLHDRAVYLLELAQVLCYHDYTESTDCSALDSLQEALHLLDTIPVCPGNADQLMDDKAQTLLWFHICTIESKMQQSREQEEQVGSTGIQVQKALEEFEPNDLNYEDRLQDDNFVYDGIAFNLVAESGHMKCLDNALALWKKLLNQECIPEVRNTEQTMASLHILASIYRLLGKPLQSIKTYLLLRRLTEALKDGLGLVNVLCQLSKLLFQLECPTYAQVYLEEAVSCMQHTDCNTDAHLLMKVTCSILNIQLCYATQKMEEGVALLLETLMNPALQKSSKVWYLLRVQLLQLLAAYLDLSSSSFSSELRKQIAAQGWATSETALTDAHKLLRSIILLLGNNILSLTKGAADTRFVDYGENLLQKWQVLAELLSCSKGLVSLLSRAGSMSEAKALCLEALKLSMKLQTIRQCAEFLILKAELEFKRAELELCDLDLQKVVFLLESSTDFSTKEGLKGEMKITLRKGKSSGKKVKDGTVSPEEHIFLKGPDLAFVDTVSTEKDLSASPVLKSKLKNRPNFLSHHPTCSCSFCSDIVLSVLCIRWMVAFAEVQVASGSQTEGFNLLRSALERCTAFTSHFSNVLQDCCSHEHTDGSKTAWIQKLCIVGIADDIMAQLYVTLSSLSLDILTEKRMDYIQAGLNFIESKAICGYRLEYRKASLLFYKAVALMYDLAAKHGGSMMDFSQAWSWKPLLSTIAATTNVKVNTLNKQTRKAETKMEKNVSLSSKSRSVSFQKKTSQMKLRLPSFGDVFSMDDSETKIPPIVIKAVQTPIPATPVHDGHTLTSAVLVGPKSKTSFMVFNEMSPPNVKQELPKILKKTRKVKSRLKVKFSDDDLEVPDAEENGIVGENSAARGDANFSSRNSEDQGINTKSSLRKARKPENSSVEDKVKTAENIQNSVASDDSLTVPRRRQKSTKKASGSSIRKEKLVKSSKCTRGKTNLLNEDVELLRTIEEGGEDLEMSFEVLRGSDEEIVTSSKTKARVDGECEVLRRDSGLELENWTLGPVNKGNDTNALNMQPLSSALESVCVSHLDSIYNHLEEAFLCIRHYPPSTIYVQLCKLMALCTGNCDPYTTAFLVSESLSVTVRHQMINNVNRKLRKLKKGSVSSAAEQLKGLVLDQGVGGIKEQHLSELEDIFQFESGQDIDRFREHLQQIPRDVVVCILTLLDPLPDAVGDTLLLTRLEHACSPVNIRIPTTQTKLSLSSALCEFDAIQKEQRETSNLTDRKEWWEGRTDLDRRMKLLIESLEDHVLGCWKGVLLPSSQDPGVTVEACNLQKQLEECGCENCDLALLKVILNGSHQLTPQNVKSIAHGLYPTQPDQAQVLLQAAVDKLRPLTGQSSGHLVLMLDKHLQKLPWENMPCLVSRPVTRMLCLQFLLSSVLIRKYQLQSILARGVNASNTFYILNPHANLPGTEERLRDWFQSEPGWKGVIGKAPTPHQVQSALSEHDLYIYAGHGAGVQFLDGQSLMRLDGNAVSLLFGCSTAALVVRGNLEGVGIILKYIMAGCPLVLGNLWDVTDRDIDRYTVALLQSWIKAGSGAPILKYVAQSRQATKLKHLIGAAPVVYGLPVSLC</sequence>
<evidence type="ECO:0000313" key="8">
    <source>
        <dbReference type="RefSeq" id="XP_033793934.1"/>
    </source>
</evidence>
<feature type="compositionally biased region" description="Polar residues" evidence="5">
    <location>
        <begin position="1489"/>
        <end position="1504"/>
    </location>
</feature>
<protein>
    <recommendedName>
        <fullName evidence="2">separase</fullName>
        <ecNumber evidence="2">3.4.22.49</ecNumber>
    </recommendedName>
</protein>
<evidence type="ECO:0000256" key="5">
    <source>
        <dbReference type="SAM" id="MobiDB-lite"/>
    </source>
</evidence>
<evidence type="ECO:0000256" key="1">
    <source>
        <dbReference type="ARBA" id="ARBA00000451"/>
    </source>
</evidence>
<dbReference type="KEGG" id="gsh:117357444"/>
<name>A0A6P8QDF7_GEOSA</name>
<comment type="catalytic activity">
    <reaction evidence="1">
        <text>All bonds known to be hydrolyzed by this endopeptidase have arginine in P1 and an acidic residue in P4. P6 is often occupied by an acidic residue or by a hydroxy-amino-acid residue, the phosphorylation of which enhances cleavage.</text>
        <dbReference type="EC" id="3.4.22.49"/>
    </reaction>
</comment>
<evidence type="ECO:0000313" key="10">
    <source>
        <dbReference type="RefSeq" id="XP_033793936.1"/>
    </source>
</evidence>
<dbReference type="PROSITE" id="PS51700">
    <property type="entry name" value="SEPARIN"/>
    <property type="match status" value="1"/>
</dbReference>
<proteinExistence type="predicted"/>